<proteinExistence type="inferred from homology"/>
<evidence type="ECO:0000256" key="7">
    <source>
        <dbReference type="ARBA" id="ARBA00049663"/>
    </source>
</evidence>
<keyword evidence="4 8" id="KW-0812">Transmembrane</keyword>
<evidence type="ECO:0000256" key="5">
    <source>
        <dbReference type="ARBA" id="ARBA00022989"/>
    </source>
</evidence>
<organism evidence="9 10">
    <name type="scientific">Brachybacterium halotolerans</name>
    <dbReference type="NCBI Taxonomy" id="2795215"/>
    <lineage>
        <taxon>Bacteria</taxon>
        <taxon>Bacillati</taxon>
        <taxon>Actinomycetota</taxon>
        <taxon>Actinomycetes</taxon>
        <taxon>Micrococcales</taxon>
        <taxon>Dermabacteraceae</taxon>
        <taxon>Brachybacterium</taxon>
    </lineage>
</organism>
<feature type="transmembrane region" description="Helical" evidence="8">
    <location>
        <begin position="309"/>
        <end position="334"/>
    </location>
</feature>
<protein>
    <recommendedName>
        <fullName evidence="11">Gluconate:H+ symporter, GntP family</fullName>
    </recommendedName>
</protein>
<keyword evidence="10" id="KW-1185">Reference proteome</keyword>
<evidence type="ECO:0000256" key="3">
    <source>
        <dbReference type="ARBA" id="ARBA00022475"/>
    </source>
</evidence>
<feature type="transmembrane region" description="Helical" evidence="8">
    <location>
        <begin position="428"/>
        <end position="446"/>
    </location>
</feature>
<dbReference type="RefSeq" id="WP_200501192.1">
    <property type="nucleotide sequence ID" value="NZ_JAEDAJ010000001.1"/>
</dbReference>
<keyword evidence="2" id="KW-0813">Transport</keyword>
<feature type="transmembrane region" description="Helical" evidence="8">
    <location>
        <begin position="171"/>
        <end position="198"/>
    </location>
</feature>
<dbReference type="PANTHER" id="PTHR30354">
    <property type="entry name" value="GNT FAMILY GLUCONATE TRANSPORTER"/>
    <property type="match status" value="1"/>
</dbReference>
<feature type="transmembrane region" description="Helical" evidence="8">
    <location>
        <begin position="262"/>
        <end position="289"/>
    </location>
</feature>
<evidence type="ECO:0000313" key="9">
    <source>
        <dbReference type="EMBL" id="MBK0330597.1"/>
    </source>
</evidence>
<gene>
    <name evidence="9" type="ORF">I8D64_04190</name>
</gene>
<comment type="subcellular location">
    <subcellularLocation>
        <location evidence="1">Cell membrane</location>
        <topology evidence="1">Multi-pass membrane protein</topology>
    </subcellularLocation>
</comment>
<feature type="transmembrane region" description="Helical" evidence="8">
    <location>
        <begin position="69"/>
        <end position="89"/>
    </location>
</feature>
<accession>A0ABS1B8S8</accession>
<dbReference type="Pfam" id="PF02447">
    <property type="entry name" value="GntP_permease"/>
    <property type="match status" value="1"/>
</dbReference>
<dbReference type="PANTHER" id="PTHR30354:SF22">
    <property type="entry name" value="HIGH-AFFINITY GLUCONATE TRANSPORTER"/>
    <property type="match status" value="1"/>
</dbReference>
<keyword evidence="6 8" id="KW-0472">Membrane</keyword>
<dbReference type="NCBIfam" id="TIGR00791">
    <property type="entry name" value="gntP"/>
    <property type="match status" value="1"/>
</dbReference>
<feature type="transmembrane region" description="Helical" evidence="8">
    <location>
        <begin position="30"/>
        <end position="49"/>
    </location>
</feature>
<feature type="transmembrane region" description="Helical" evidence="8">
    <location>
        <begin position="230"/>
        <end position="250"/>
    </location>
</feature>
<evidence type="ECO:0008006" key="11">
    <source>
        <dbReference type="Google" id="ProtNLM"/>
    </source>
</evidence>
<evidence type="ECO:0000256" key="6">
    <source>
        <dbReference type="ARBA" id="ARBA00023136"/>
    </source>
</evidence>
<comment type="similarity">
    <text evidence="7">Belongs to the GntP permease family.</text>
</comment>
<keyword evidence="3" id="KW-1003">Cell membrane</keyword>
<evidence type="ECO:0000256" key="4">
    <source>
        <dbReference type="ARBA" id="ARBA00022692"/>
    </source>
</evidence>
<evidence type="ECO:0000313" key="10">
    <source>
        <dbReference type="Proteomes" id="UP000612352"/>
    </source>
</evidence>
<feature type="transmembrane region" description="Helical" evidence="8">
    <location>
        <begin position="140"/>
        <end position="159"/>
    </location>
</feature>
<dbReference type="EMBL" id="JAEDAJ010000001">
    <property type="protein sequence ID" value="MBK0330597.1"/>
    <property type="molecule type" value="Genomic_DNA"/>
</dbReference>
<evidence type="ECO:0000256" key="1">
    <source>
        <dbReference type="ARBA" id="ARBA00004651"/>
    </source>
</evidence>
<comment type="caution">
    <text evidence="9">The sequence shown here is derived from an EMBL/GenBank/DDBJ whole genome shotgun (WGS) entry which is preliminary data.</text>
</comment>
<dbReference type="Proteomes" id="UP000612352">
    <property type="component" value="Unassembled WGS sequence"/>
</dbReference>
<name>A0ABS1B8S8_9MICO</name>
<sequence>MSASELHLIFAAIDVVLIIVAIARFKFNPFLALSIGALLLGLASGLGVGGTVDGFESGFGDTLGHTAPVIGFGVMLGAILTATGGASRIADEFVGNRSRALIPVALSVAALIIGLPNLFDVSFVMLVPLVYAVARRTGSHLLYVGLPLTAGLYAAHGLLPPHPAPTAAVGAFDASFGLTVLYGIIIAIPTLLVCGVLLPRLLQSSFGEQIDLSGGPAGGASELSETRPSFALSLFVVLLAPVLLVIGSVGEGRTAEGTALGVVMRLLANADLVLIISVVVALVTLVPAAKLKLGELQSVAGGALKTVGPVILIIGAGGALGEMLTATGVADVIVDTAQRWSISPLILAWALAALLRIALGSATVGTVTAAGIVAPLAAGGSTSPELLALAAASGSVMLSHVNDSGFWLFKEYFQLSVKQTFKTWTLQLSLQSLIGLVGVLVLSLFVRA</sequence>
<keyword evidence="5 8" id="KW-1133">Transmembrane helix</keyword>
<dbReference type="InterPro" id="IPR003474">
    <property type="entry name" value="Glcn_transporter"/>
</dbReference>
<feature type="transmembrane region" description="Helical" evidence="8">
    <location>
        <begin position="6"/>
        <end position="23"/>
    </location>
</feature>
<feature type="transmembrane region" description="Helical" evidence="8">
    <location>
        <begin position="346"/>
        <end position="374"/>
    </location>
</feature>
<feature type="transmembrane region" description="Helical" evidence="8">
    <location>
        <begin position="101"/>
        <end position="134"/>
    </location>
</feature>
<dbReference type="PIRSF" id="PIRSF002746">
    <property type="entry name" value="Gluconate_transporter"/>
    <property type="match status" value="1"/>
</dbReference>
<reference evidence="9 10" key="1">
    <citation type="submission" date="2020-12" db="EMBL/GenBank/DDBJ databases">
        <title>Brachybacterium sp. MASK1Z-5, whole genome shotgun sequence.</title>
        <authorList>
            <person name="Tuo L."/>
        </authorList>
    </citation>
    <scope>NUCLEOTIDE SEQUENCE [LARGE SCALE GENOMIC DNA]</scope>
    <source>
        <strain evidence="9 10">MASK1Z-5</strain>
    </source>
</reference>
<evidence type="ECO:0000256" key="8">
    <source>
        <dbReference type="SAM" id="Phobius"/>
    </source>
</evidence>
<evidence type="ECO:0000256" key="2">
    <source>
        <dbReference type="ARBA" id="ARBA00022448"/>
    </source>
</evidence>